<gene>
    <name evidence="2" type="ORF">FHX53_000148</name>
</gene>
<dbReference type="EMBL" id="JACGWX010000001">
    <property type="protein sequence ID" value="MBA8846584.1"/>
    <property type="molecule type" value="Genomic_DNA"/>
</dbReference>
<proteinExistence type="predicted"/>
<feature type="compositionally biased region" description="Polar residues" evidence="1">
    <location>
        <begin position="1"/>
        <end position="15"/>
    </location>
</feature>
<comment type="caution">
    <text evidence="2">The sequence shown here is derived from an EMBL/GenBank/DDBJ whole genome shotgun (WGS) entry which is preliminary data.</text>
</comment>
<dbReference type="RefSeq" id="WP_182489279.1">
    <property type="nucleotide sequence ID" value="NZ_BAAAOV010000003.1"/>
</dbReference>
<protein>
    <submittedName>
        <fullName evidence="2">Uncharacterized protein</fullName>
    </submittedName>
</protein>
<evidence type="ECO:0000313" key="3">
    <source>
        <dbReference type="Proteomes" id="UP000585905"/>
    </source>
</evidence>
<sequence>MNTTTTRPSHSQSVRPSHPRGRSVPARRISPIDRIALHVGVALVQWSRRSTVAVQHDRRATRVSQELAREQRERAMQRTMLLTLIPR</sequence>
<evidence type="ECO:0000313" key="2">
    <source>
        <dbReference type="EMBL" id="MBA8846584.1"/>
    </source>
</evidence>
<organism evidence="2 3">
    <name type="scientific">Microcella alkalica</name>
    <dbReference type="NCBI Taxonomy" id="355930"/>
    <lineage>
        <taxon>Bacteria</taxon>
        <taxon>Bacillati</taxon>
        <taxon>Actinomycetota</taxon>
        <taxon>Actinomycetes</taxon>
        <taxon>Micrococcales</taxon>
        <taxon>Microbacteriaceae</taxon>
        <taxon>Microcella</taxon>
    </lineage>
</organism>
<accession>A0A839E8Q7</accession>
<dbReference type="AlphaFoldDB" id="A0A839E8Q7"/>
<name>A0A839E8Q7_9MICO</name>
<feature type="region of interest" description="Disordered" evidence="1">
    <location>
        <begin position="1"/>
        <end position="27"/>
    </location>
</feature>
<reference evidence="2 3" key="1">
    <citation type="submission" date="2020-07" db="EMBL/GenBank/DDBJ databases">
        <title>Sequencing the genomes of 1000 actinobacteria strains.</title>
        <authorList>
            <person name="Klenk H.-P."/>
        </authorList>
    </citation>
    <scope>NUCLEOTIDE SEQUENCE [LARGE SCALE GENOMIC DNA]</scope>
    <source>
        <strain evidence="2 3">DSM 19663</strain>
    </source>
</reference>
<keyword evidence="3" id="KW-1185">Reference proteome</keyword>
<evidence type="ECO:0000256" key="1">
    <source>
        <dbReference type="SAM" id="MobiDB-lite"/>
    </source>
</evidence>
<dbReference type="Proteomes" id="UP000585905">
    <property type="component" value="Unassembled WGS sequence"/>
</dbReference>